<evidence type="ECO:0000313" key="15">
    <source>
        <dbReference type="Proteomes" id="UP000515514"/>
    </source>
</evidence>
<protein>
    <recommendedName>
        <fullName evidence="9">Periplasmic chaperone PpiD</fullName>
    </recommendedName>
    <alternativeName>
        <fullName evidence="10">Periplasmic folding chaperone</fullName>
    </alternativeName>
</protein>
<dbReference type="KEGG" id="alti:ALE3EI_0524"/>
<comment type="similarity">
    <text evidence="8">Belongs to the PpiD chaperone family.</text>
</comment>
<dbReference type="Proteomes" id="UP000515514">
    <property type="component" value="Chromosome"/>
</dbReference>
<dbReference type="Pfam" id="PF13616">
    <property type="entry name" value="Rotamase_3"/>
    <property type="match status" value="1"/>
</dbReference>
<keyword evidence="11" id="KW-0697">Rotamase</keyword>
<organism evidence="14 15">
    <name type="scientific">Constantimarinum furrinae</name>
    <dbReference type="NCBI Taxonomy" id="2562285"/>
    <lineage>
        <taxon>Bacteria</taxon>
        <taxon>Pseudomonadati</taxon>
        <taxon>Bacteroidota</taxon>
        <taxon>Flavobacteriia</taxon>
        <taxon>Flavobacteriales</taxon>
        <taxon>Flavobacteriaceae</taxon>
        <taxon>Altibacter/Constantimarinum group</taxon>
        <taxon>Constantimarinum</taxon>
    </lineage>
</organism>
<keyword evidence="5 12" id="KW-1133">Transmembrane helix</keyword>
<dbReference type="AlphaFoldDB" id="A0A7G8PRY8"/>
<dbReference type="SUPFAM" id="SSF54534">
    <property type="entry name" value="FKBP-like"/>
    <property type="match status" value="1"/>
</dbReference>
<feature type="domain" description="PpiC" evidence="13">
    <location>
        <begin position="339"/>
        <end position="444"/>
    </location>
</feature>
<dbReference type="InterPro" id="IPR052029">
    <property type="entry name" value="PpiD_chaperone"/>
</dbReference>
<evidence type="ECO:0000256" key="3">
    <source>
        <dbReference type="ARBA" id="ARBA00022519"/>
    </source>
</evidence>
<dbReference type="PANTHER" id="PTHR47529">
    <property type="entry name" value="PEPTIDYL-PROLYL CIS-TRANS ISOMERASE D"/>
    <property type="match status" value="1"/>
</dbReference>
<evidence type="ECO:0000256" key="9">
    <source>
        <dbReference type="ARBA" id="ARBA00040743"/>
    </source>
</evidence>
<dbReference type="RefSeq" id="WP_186990566.1">
    <property type="nucleotide sequence ID" value="NZ_CP052909.1"/>
</dbReference>
<evidence type="ECO:0000256" key="8">
    <source>
        <dbReference type="ARBA" id="ARBA00038408"/>
    </source>
</evidence>
<evidence type="ECO:0000256" key="4">
    <source>
        <dbReference type="ARBA" id="ARBA00022692"/>
    </source>
</evidence>
<evidence type="ECO:0000313" key="14">
    <source>
        <dbReference type="EMBL" id="QNJ97104.1"/>
    </source>
</evidence>
<dbReference type="EMBL" id="CP052909">
    <property type="protein sequence ID" value="QNJ97104.1"/>
    <property type="molecule type" value="Genomic_DNA"/>
</dbReference>
<evidence type="ECO:0000256" key="7">
    <source>
        <dbReference type="ARBA" id="ARBA00023186"/>
    </source>
</evidence>
<dbReference type="GO" id="GO:0003755">
    <property type="term" value="F:peptidyl-prolyl cis-trans isomerase activity"/>
    <property type="evidence" value="ECO:0007669"/>
    <property type="project" value="UniProtKB-KW"/>
</dbReference>
<dbReference type="SUPFAM" id="SSF109998">
    <property type="entry name" value="Triger factor/SurA peptide-binding domain-like"/>
    <property type="match status" value="1"/>
</dbReference>
<comment type="subcellular location">
    <subcellularLocation>
        <location evidence="1">Cell inner membrane</location>
        <topology evidence="1">Single-pass type II membrane protein</topology>
        <orientation evidence="1">Periplasmic side</orientation>
    </subcellularLocation>
</comment>
<evidence type="ECO:0000256" key="1">
    <source>
        <dbReference type="ARBA" id="ARBA00004382"/>
    </source>
</evidence>
<evidence type="ECO:0000256" key="5">
    <source>
        <dbReference type="ARBA" id="ARBA00022989"/>
    </source>
</evidence>
<dbReference type="PANTHER" id="PTHR47529:SF1">
    <property type="entry name" value="PERIPLASMIC CHAPERONE PPID"/>
    <property type="match status" value="1"/>
</dbReference>
<keyword evidence="15" id="KW-1185">Reference proteome</keyword>
<evidence type="ECO:0000259" key="13">
    <source>
        <dbReference type="PROSITE" id="PS50198"/>
    </source>
</evidence>
<evidence type="ECO:0000256" key="6">
    <source>
        <dbReference type="ARBA" id="ARBA00023136"/>
    </source>
</evidence>
<keyword evidence="4 12" id="KW-0812">Transmembrane</keyword>
<accession>A0A7G8PRY8</accession>
<evidence type="ECO:0000256" key="11">
    <source>
        <dbReference type="PROSITE-ProRule" id="PRU00278"/>
    </source>
</evidence>
<dbReference type="InterPro" id="IPR027304">
    <property type="entry name" value="Trigger_fact/SurA_dom_sf"/>
</dbReference>
<keyword evidence="2" id="KW-1003">Cell membrane</keyword>
<name>A0A7G8PRY8_9FLAO</name>
<keyword evidence="6 12" id="KW-0472">Membrane</keyword>
<evidence type="ECO:0000256" key="12">
    <source>
        <dbReference type="SAM" id="Phobius"/>
    </source>
</evidence>
<dbReference type="GO" id="GO:0005886">
    <property type="term" value="C:plasma membrane"/>
    <property type="evidence" value="ECO:0007669"/>
    <property type="project" value="UniProtKB-SubCell"/>
</dbReference>
<dbReference type="Gene3D" id="3.10.50.40">
    <property type="match status" value="1"/>
</dbReference>
<dbReference type="InterPro" id="IPR046357">
    <property type="entry name" value="PPIase_dom_sf"/>
</dbReference>
<dbReference type="InterPro" id="IPR000297">
    <property type="entry name" value="PPIase_PpiC"/>
</dbReference>
<proteinExistence type="inferred from homology"/>
<gene>
    <name evidence="14" type="ORF">ALE3EI_0524</name>
</gene>
<feature type="transmembrane region" description="Helical" evidence="12">
    <location>
        <begin position="12"/>
        <end position="31"/>
    </location>
</feature>
<keyword evidence="7" id="KW-0143">Chaperone</keyword>
<keyword evidence="11 14" id="KW-0413">Isomerase</keyword>
<reference evidence="14 15" key="1">
    <citation type="submission" date="2020-04" db="EMBL/GenBank/DDBJ databases">
        <title>Genome sequence of Altibacter aquimarinus strain ALE3EI.</title>
        <authorList>
            <person name="Oh H.-M."/>
            <person name="Jang D."/>
        </authorList>
    </citation>
    <scope>NUCLEOTIDE SEQUENCE [LARGE SCALE GENOMIC DNA]</scope>
    <source>
        <strain evidence="14 15">ALE3EI</strain>
    </source>
</reference>
<evidence type="ECO:0000256" key="10">
    <source>
        <dbReference type="ARBA" id="ARBA00042775"/>
    </source>
</evidence>
<evidence type="ECO:0000256" key="2">
    <source>
        <dbReference type="ARBA" id="ARBA00022475"/>
    </source>
</evidence>
<sequence length="697" mass="76989">MAILNSIRKRGIFLILIIAMALFAFILSDVLTRGGGGGMEDTVATVNGIDIPRQEFAEQVDATQRSLGPNSSSNQAVNMVWERELRRVLIEEQYEKLGLTAGTDQLNNALGTYLANNPTFQDATGQFSEIRMQEYVADIKANNPAAYQQWLDYVKNTKETVLQNTYLNMLRGGLISTNADGEQAYRFENDKINIEYVHIPYTSIDDSEVTVTDEEITAYIKDHSKEFEVDPMVDIQYISFGEEPSEEDIAEARTNIEALLNDRYEYNDTIPGFAKTTDYAEFVNSNSDNNFNDQWWFKKDIPASISDTVYGMNVGEIYGPYKVENTWNLTKLIDTKQMPDSAKVRHILIPTGLNPTDSISRTDEQAKKTADSILDIIKRTPAKFKELVPAMSSDVASIKDDGVYDYFAFNAMVPEFRDFAFEKNIGDKGVVKTRFGYHVIEVLGQKNMQKVVKVATVTKEIEASEKTLNEVFSKATTVEIAAQKGDFTTAAQEQGMSLKPVNRIGEMDSDIPGIGPNRTIVNWAFNEETEVGDIKRFNVSNGYVIAQLTRKNPKGLMSLAEASPVVTPILRNKKKAEKIRAMATGTTLQEIAASTGVTVQTADAVNMANPTIPGAGNEPKVVGAAFGKAAGESTGFIDGKTGVFKVKVLAVNKAPDLDNYASWATQVNAQIAPGINNAVYNALKNAAEIEDNRSLFY</sequence>
<keyword evidence="3" id="KW-0997">Cell inner membrane</keyword>
<dbReference type="Pfam" id="PF13623">
    <property type="entry name" value="SurA_N_2"/>
    <property type="match status" value="1"/>
</dbReference>
<dbReference type="PROSITE" id="PS50198">
    <property type="entry name" value="PPIC_PPIASE_2"/>
    <property type="match status" value="1"/>
</dbReference>